<organism evidence="2 3">
    <name type="scientific">Novosphingobium hassiacum</name>
    <dbReference type="NCBI Taxonomy" id="173676"/>
    <lineage>
        <taxon>Bacteria</taxon>
        <taxon>Pseudomonadati</taxon>
        <taxon>Pseudomonadota</taxon>
        <taxon>Alphaproteobacteria</taxon>
        <taxon>Sphingomonadales</taxon>
        <taxon>Sphingomonadaceae</taxon>
        <taxon>Novosphingobium</taxon>
    </lineage>
</organism>
<dbReference type="PRINTS" id="PR00598">
    <property type="entry name" value="HTHMARR"/>
</dbReference>
<dbReference type="InterPro" id="IPR036390">
    <property type="entry name" value="WH_DNA-bd_sf"/>
</dbReference>
<keyword evidence="2" id="KW-0238">DNA-binding</keyword>
<name>A0A7W5ZVM9_9SPHN</name>
<dbReference type="InterPro" id="IPR039422">
    <property type="entry name" value="MarR/SlyA-like"/>
</dbReference>
<dbReference type="GO" id="GO:0003677">
    <property type="term" value="F:DNA binding"/>
    <property type="evidence" value="ECO:0007669"/>
    <property type="project" value="UniProtKB-KW"/>
</dbReference>
<evidence type="ECO:0000313" key="2">
    <source>
        <dbReference type="EMBL" id="MBB3859289.1"/>
    </source>
</evidence>
<dbReference type="PANTHER" id="PTHR33164">
    <property type="entry name" value="TRANSCRIPTIONAL REGULATOR, MARR FAMILY"/>
    <property type="match status" value="1"/>
</dbReference>
<sequence length="157" mass="17930">MIRDKFVDAIAPVGHTDEAAIGAINDILGFHIRLAHGACLRHFTETFTDLDLTQKQVSVLWLVDDHPGIAQTDLAQRLRMDRATTMAIINRLQAKHFLRRDRSDKDGRKQALHLQPPGIEMLAKAKRAIGEHEAWVKSRFTDKEVRQLIELLSRIHE</sequence>
<dbReference type="GO" id="GO:0006950">
    <property type="term" value="P:response to stress"/>
    <property type="evidence" value="ECO:0007669"/>
    <property type="project" value="TreeGrafter"/>
</dbReference>
<evidence type="ECO:0000259" key="1">
    <source>
        <dbReference type="PROSITE" id="PS50995"/>
    </source>
</evidence>
<dbReference type="PROSITE" id="PS50995">
    <property type="entry name" value="HTH_MARR_2"/>
    <property type="match status" value="1"/>
</dbReference>
<proteinExistence type="predicted"/>
<dbReference type="AlphaFoldDB" id="A0A7W5ZVM9"/>
<comment type="caution">
    <text evidence="2">The sequence shown here is derived from an EMBL/GenBank/DDBJ whole genome shotgun (WGS) entry which is preliminary data.</text>
</comment>
<dbReference type="PANTHER" id="PTHR33164:SF43">
    <property type="entry name" value="HTH-TYPE TRANSCRIPTIONAL REPRESSOR YETL"/>
    <property type="match status" value="1"/>
</dbReference>
<gene>
    <name evidence="2" type="ORF">GGQ88_000529</name>
</gene>
<dbReference type="Pfam" id="PF12802">
    <property type="entry name" value="MarR_2"/>
    <property type="match status" value="1"/>
</dbReference>
<dbReference type="SUPFAM" id="SSF46785">
    <property type="entry name" value="Winged helix' DNA-binding domain"/>
    <property type="match status" value="1"/>
</dbReference>
<feature type="domain" description="HTH marR-type" evidence="1">
    <location>
        <begin position="25"/>
        <end position="157"/>
    </location>
</feature>
<dbReference type="RefSeq" id="WP_183611515.1">
    <property type="nucleotide sequence ID" value="NZ_JACICY010000001.1"/>
</dbReference>
<dbReference type="GO" id="GO:0003700">
    <property type="term" value="F:DNA-binding transcription factor activity"/>
    <property type="evidence" value="ECO:0007669"/>
    <property type="project" value="InterPro"/>
</dbReference>
<accession>A0A7W5ZVM9</accession>
<dbReference type="SMART" id="SM00347">
    <property type="entry name" value="HTH_MARR"/>
    <property type="match status" value="1"/>
</dbReference>
<evidence type="ECO:0000313" key="3">
    <source>
        <dbReference type="Proteomes" id="UP000562395"/>
    </source>
</evidence>
<dbReference type="InterPro" id="IPR036388">
    <property type="entry name" value="WH-like_DNA-bd_sf"/>
</dbReference>
<dbReference type="Gene3D" id="1.10.10.10">
    <property type="entry name" value="Winged helix-like DNA-binding domain superfamily/Winged helix DNA-binding domain"/>
    <property type="match status" value="1"/>
</dbReference>
<protein>
    <submittedName>
        <fullName evidence="2">DNA-binding MarR family transcriptional regulator</fullName>
    </submittedName>
</protein>
<dbReference type="Proteomes" id="UP000562395">
    <property type="component" value="Unassembled WGS sequence"/>
</dbReference>
<dbReference type="EMBL" id="JACICY010000001">
    <property type="protein sequence ID" value="MBB3859289.1"/>
    <property type="molecule type" value="Genomic_DNA"/>
</dbReference>
<dbReference type="InterPro" id="IPR000835">
    <property type="entry name" value="HTH_MarR-typ"/>
</dbReference>
<reference evidence="2 3" key="1">
    <citation type="submission" date="2020-08" db="EMBL/GenBank/DDBJ databases">
        <title>Genomic Encyclopedia of Type Strains, Phase IV (KMG-IV): sequencing the most valuable type-strain genomes for metagenomic binning, comparative biology and taxonomic classification.</title>
        <authorList>
            <person name="Goeker M."/>
        </authorList>
    </citation>
    <scope>NUCLEOTIDE SEQUENCE [LARGE SCALE GENOMIC DNA]</scope>
    <source>
        <strain evidence="2 3">DSM 14552</strain>
    </source>
</reference>
<keyword evidence="3" id="KW-1185">Reference proteome</keyword>